<evidence type="ECO:0000259" key="2">
    <source>
        <dbReference type="Pfam" id="PF13239"/>
    </source>
</evidence>
<sequence>MSKGIEEKRKGLFIHLFAYLMVCLITFTVDMLTSPGFYWFYWPVLGMGISVAIHWFVDFGYYNYFDNKL</sequence>
<name>A0A1N6YWA3_9FIRM</name>
<keyword evidence="1" id="KW-0812">Transmembrane</keyword>
<organism evidence="3 4">
    <name type="scientific">Halanaerobium kushneri</name>
    <dbReference type="NCBI Taxonomy" id="56779"/>
    <lineage>
        <taxon>Bacteria</taxon>
        <taxon>Bacillati</taxon>
        <taxon>Bacillota</taxon>
        <taxon>Clostridia</taxon>
        <taxon>Halanaerobiales</taxon>
        <taxon>Halanaerobiaceae</taxon>
        <taxon>Halanaerobium</taxon>
    </lineage>
</organism>
<evidence type="ECO:0000256" key="1">
    <source>
        <dbReference type="SAM" id="Phobius"/>
    </source>
</evidence>
<feature type="domain" description="2TM" evidence="2">
    <location>
        <begin position="7"/>
        <end position="67"/>
    </location>
</feature>
<keyword evidence="4" id="KW-1185">Reference proteome</keyword>
<dbReference type="Proteomes" id="UP000185669">
    <property type="component" value="Unassembled WGS sequence"/>
</dbReference>
<proteinExistence type="predicted"/>
<reference evidence="4" key="1">
    <citation type="submission" date="2017-01" db="EMBL/GenBank/DDBJ databases">
        <authorList>
            <person name="Varghese N."/>
            <person name="Submissions S."/>
        </authorList>
    </citation>
    <scope>NUCLEOTIDE SEQUENCE [LARGE SCALE GENOMIC DNA]</scope>
    <source>
        <strain evidence="4">ATCC 700103</strain>
    </source>
</reference>
<feature type="transmembrane region" description="Helical" evidence="1">
    <location>
        <begin position="12"/>
        <end position="33"/>
    </location>
</feature>
<dbReference type="EMBL" id="FTNC01000015">
    <property type="protein sequence ID" value="SIR18850.1"/>
    <property type="molecule type" value="Genomic_DNA"/>
</dbReference>
<protein>
    <submittedName>
        <fullName evidence="3">2TM domain-containing protein</fullName>
    </submittedName>
</protein>
<gene>
    <name evidence="3" type="ORF">SAMN05421834_11575</name>
</gene>
<evidence type="ECO:0000313" key="3">
    <source>
        <dbReference type="EMBL" id="SIR18850.1"/>
    </source>
</evidence>
<feature type="transmembrane region" description="Helical" evidence="1">
    <location>
        <begin position="39"/>
        <end position="62"/>
    </location>
</feature>
<dbReference type="STRING" id="56779.SAMN05421834_11575"/>
<accession>A0A1N6YWA3</accession>
<dbReference type="InterPro" id="IPR025698">
    <property type="entry name" value="2TM_dom"/>
</dbReference>
<dbReference type="Pfam" id="PF13239">
    <property type="entry name" value="2TM"/>
    <property type="match status" value="1"/>
</dbReference>
<keyword evidence="1" id="KW-0472">Membrane</keyword>
<dbReference type="RefSeq" id="WP_076545442.1">
    <property type="nucleotide sequence ID" value="NZ_FTNC01000015.1"/>
</dbReference>
<evidence type="ECO:0000313" key="4">
    <source>
        <dbReference type="Proteomes" id="UP000185669"/>
    </source>
</evidence>
<dbReference type="OrthoDB" id="8965954at2"/>
<dbReference type="AlphaFoldDB" id="A0A1N6YWA3"/>
<keyword evidence="1" id="KW-1133">Transmembrane helix</keyword>